<name>A0A2H4SRT8_CORMI</name>
<gene>
    <name evidence="1" type="ORF">A9K55_001275</name>
</gene>
<proteinExistence type="predicted"/>
<organism evidence="1 2">
    <name type="scientific">Cordyceps militaris</name>
    <name type="common">Caterpillar fungus</name>
    <name type="synonym">Clavaria militaris</name>
    <dbReference type="NCBI Taxonomy" id="73501"/>
    <lineage>
        <taxon>Eukaryota</taxon>
        <taxon>Fungi</taxon>
        <taxon>Dikarya</taxon>
        <taxon>Ascomycota</taxon>
        <taxon>Pezizomycotina</taxon>
        <taxon>Sordariomycetes</taxon>
        <taxon>Hypocreomycetidae</taxon>
        <taxon>Hypocreales</taxon>
        <taxon>Cordycipitaceae</taxon>
        <taxon>Cordyceps</taxon>
    </lineage>
</organism>
<sequence length="282" mass="31555">MVSNQHQRYSRAMMTWGIGYGFFRPPSDVYDQARPGVCGYIDHSGNWRKIVDLNSPDELSAANLTSFSENVRLQRPSFHTWGPKYTDTVSETTVGVDAGVAAGIPIECSAIYSYSTRSDFAALLLCGDNVRQTAYPHYDPFRRWAKANAKRILQRHGDVATHGLYVMTSTWSARDVYMKAWTNMDNKVTIGVNWSVPEAGGAAASVEYHRGGSTGGWEHPTIDGRERKVLFFGGVYLRYCRLLRHFYEADQPTWPGYLGDGDGGKFFVETDDGAFEVECSII</sequence>
<dbReference type="EMBL" id="CP023326">
    <property type="protein sequence ID" value="ATY65818.1"/>
    <property type="molecule type" value="Genomic_DNA"/>
</dbReference>
<dbReference type="VEuPathDB" id="FungiDB:CCM_08338"/>
<dbReference type="Proteomes" id="UP000323067">
    <property type="component" value="Chromosome iii"/>
</dbReference>
<reference evidence="1 2" key="1">
    <citation type="journal article" date="2017" name="BMC Genomics">
        <title>Chromosome level assembly and secondary metabolite potential of the parasitic fungus Cordyceps militaris.</title>
        <authorList>
            <person name="Kramer G.J."/>
            <person name="Nodwell J.R."/>
        </authorList>
    </citation>
    <scope>NUCLEOTIDE SEQUENCE [LARGE SCALE GENOMIC DNA]</scope>
    <source>
        <strain evidence="1 2">ATCC 34164</strain>
    </source>
</reference>
<evidence type="ECO:0000313" key="1">
    <source>
        <dbReference type="EMBL" id="ATY65818.1"/>
    </source>
</evidence>
<protein>
    <submittedName>
        <fullName evidence="1">Uncharacterized protein</fullName>
    </submittedName>
</protein>
<dbReference type="VEuPathDB" id="FungiDB:A9K55_001275"/>
<accession>A0A2H4SRT8</accession>
<dbReference type="AlphaFoldDB" id="A0A2H4SRT8"/>
<evidence type="ECO:0000313" key="2">
    <source>
        <dbReference type="Proteomes" id="UP000323067"/>
    </source>
</evidence>